<dbReference type="InterPro" id="IPR011712">
    <property type="entry name" value="Sig_transdc_His_kin_sub3_dim/P"/>
</dbReference>
<evidence type="ECO:0000256" key="2">
    <source>
        <dbReference type="ARBA" id="ARBA00012438"/>
    </source>
</evidence>
<evidence type="ECO:0000256" key="3">
    <source>
        <dbReference type="ARBA" id="ARBA00022553"/>
    </source>
</evidence>
<protein>
    <recommendedName>
        <fullName evidence="2">histidine kinase</fullName>
        <ecNumber evidence="2">2.7.13.3</ecNumber>
    </recommendedName>
</protein>
<dbReference type="InterPro" id="IPR036890">
    <property type="entry name" value="HATPase_C_sf"/>
</dbReference>
<dbReference type="EC" id="2.7.13.3" evidence="2"/>
<evidence type="ECO:0000256" key="1">
    <source>
        <dbReference type="ARBA" id="ARBA00000085"/>
    </source>
</evidence>
<proteinExistence type="predicted"/>
<name>A0ABS4KKZ3_9FIRM</name>
<comment type="catalytic activity">
    <reaction evidence="1">
        <text>ATP + protein L-histidine = ADP + protein N-phospho-L-histidine.</text>
        <dbReference type="EC" id="2.7.13.3"/>
    </reaction>
</comment>
<evidence type="ECO:0000256" key="9">
    <source>
        <dbReference type="SAM" id="Phobius"/>
    </source>
</evidence>
<comment type="caution">
    <text evidence="11">The sequence shown here is derived from an EMBL/GenBank/DDBJ whole genome shotgun (WGS) entry which is preliminary data.</text>
</comment>
<keyword evidence="7" id="KW-0067">ATP-binding</keyword>
<dbReference type="RefSeq" id="WP_209660243.1">
    <property type="nucleotide sequence ID" value="NZ_JAGGLI010000009.1"/>
</dbReference>
<dbReference type="Pfam" id="PF07730">
    <property type="entry name" value="HisKA_3"/>
    <property type="match status" value="1"/>
</dbReference>
<keyword evidence="9" id="KW-0812">Transmembrane</keyword>
<dbReference type="PANTHER" id="PTHR24421:SF10">
    <property type="entry name" value="NITRATE_NITRITE SENSOR PROTEIN NARQ"/>
    <property type="match status" value="1"/>
</dbReference>
<keyword evidence="4" id="KW-0808">Transferase</keyword>
<keyword evidence="12" id="KW-1185">Reference proteome</keyword>
<keyword evidence="6 11" id="KW-0418">Kinase</keyword>
<keyword evidence="3" id="KW-0597">Phosphoprotein</keyword>
<accession>A0ABS4KKZ3</accession>
<dbReference type="Gene3D" id="3.30.565.10">
    <property type="entry name" value="Histidine kinase-like ATPase, C-terminal domain"/>
    <property type="match status" value="1"/>
</dbReference>
<evidence type="ECO:0000313" key="12">
    <source>
        <dbReference type="Proteomes" id="UP001314903"/>
    </source>
</evidence>
<keyword evidence="9" id="KW-1133">Transmembrane helix</keyword>
<feature type="transmembrane region" description="Helical" evidence="9">
    <location>
        <begin position="96"/>
        <end position="119"/>
    </location>
</feature>
<dbReference type="GO" id="GO:0016301">
    <property type="term" value="F:kinase activity"/>
    <property type="evidence" value="ECO:0007669"/>
    <property type="project" value="UniProtKB-KW"/>
</dbReference>
<dbReference type="CDD" id="cd16917">
    <property type="entry name" value="HATPase_UhpB-NarQ-NarX-like"/>
    <property type="match status" value="1"/>
</dbReference>
<feature type="transmembrane region" description="Helical" evidence="9">
    <location>
        <begin position="5"/>
        <end position="23"/>
    </location>
</feature>
<evidence type="ECO:0000256" key="6">
    <source>
        <dbReference type="ARBA" id="ARBA00022777"/>
    </source>
</evidence>
<evidence type="ECO:0000256" key="5">
    <source>
        <dbReference type="ARBA" id="ARBA00022741"/>
    </source>
</evidence>
<sequence length="362" mass="42032">MNKVYILDTAIFYLLSLFLYFVFEPSLSVVPILISIISIGLALYLDKFKYKLLVSLIYVILSYFYSPLLFFMPSLAYTSYSNDIKSINLLLSLPVFILWNYYPELKISIIFISILGFYFKKRTMDYIDAKAKNISLSDDKREMAISSKLQRQMLIEKQDYEINMATLDERNRIAREIHDNVGHQLSSAILQVGAMRVVHKDDKMLEILNSTLNLAMDNIRSSVHNLYDSSMDLELQIRSIVDKFNFCQINLNYIVDSVTDSQIKYAVIAIVKEALSNVIKHSRATRVDLSFIEHPAFYQLIVFNDNPVKKIESYEGIGLKNIEHRIEKLNGHFRINKDRGFELFITIPKGKTKEKKDESNYS</sequence>
<evidence type="ECO:0000256" key="4">
    <source>
        <dbReference type="ARBA" id="ARBA00022679"/>
    </source>
</evidence>
<keyword evidence="5" id="KW-0547">Nucleotide-binding</keyword>
<gene>
    <name evidence="11" type="ORF">J2Z35_001083</name>
</gene>
<evidence type="ECO:0000256" key="7">
    <source>
        <dbReference type="ARBA" id="ARBA00022840"/>
    </source>
</evidence>
<feature type="transmembrane region" description="Helical" evidence="9">
    <location>
        <begin position="52"/>
        <end position="76"/>
    </location>
</feature>
<evidence type="ECO:0000259" key="10">
    <source>
        <dbReference type="Pfam" id="PF07730"/>
    </source>
</evidence>
<dbReference type="SUPFAM" id="SSF55874">
    <property type="entry name" value="ATPase domain of HSP90 chaperone/DNA topoisomerase II/histidine kinase"/>
    <property type="match status" value="1"/>
</dbReference>
<dbReference type="InterPro" id="IPR050482">
    <property type="entry name" value="Sensor_HK_TwoCompSys"/>
</dbReference>
<evidence type="ECO:0000313" key="11">
    <source>
        <dbReference type="EMBL" id="MBP2027289.1"/>
    </source>
</evidence>
<feature type="transmembrane region" description="Helical" evidence="9">
    <location>
        <begin position="29"/>
        <end position="45"/>
    </location>
</feature>
<evidence type="ECO:0000256" key="8">
    <source>
        <dbReference type="ARBA" id="ARBA00023012"/>
    </source>
</evidence>
<dbReference type="PANTHER" id="PTHR24421">
    <property type="entry name" value="NITRATE/NITRITE SENSOR PROTEIN NARX-RELATED"/>
    <property type="match status" value="1"/>
</dbReference>
<dbReference type="EMBL" id="JAGGLI010000009">
    <property type="protein sequence ID" value="MBP2027289.1"/>
    <property type="molecule type" value="Genomic_DNA"/>
</dbReference>
<dbReference type="Proteomes" id="UP001314903">
    <property type="component" value="Unassembled WGS sequence"/>
</dbReference>
<organism evidence="11 12">
    <name type="scientific">Acetoanaerobium pronyense</name>
    <dbReference type="NCBI Taxonomy" id="1482736"/>
    <lineage>
        <taxon>Bacteria</taxon>
        <taxon>Bacillati</taxon>
        <taxon>Bacillota</taxon>
        <taxon>Clostridia</taxon>
        <taxon>Peptostreptococcales</taxon>
        <taxon>Filifactoraceae</taxon>
        <taxon>Acetoanaerobium</taxon>
    </lineage>
</organism>
<keyword evidence="8" id="KW-0902">Two-component regulatory system</keyword>
<keyword evidence="9" id="KW-0472">Membrane</keyword>
<dbReference type="Gene3D" id="1.20.5.1930">
    <property type="match status" value="1"/>
</dbReference>
<feature type="domain" description="Signal transduction histidine kinase subgroup 3 dimerisation and phosphoacceptor" evidence="10">
    <location>
        <begin position="169"/>
        <end position="227"/>
    </location>
</feature>
<reference evidence="11 12" key="1">
    <citation type="submission" date="2021-03" db="EMBL/GenBank/DDBJ databases">
        <title>Genomic Encyclopedia of Type Strains, Phase IV (KMG-IV): sequencing the most valuable type-strain genomes for metagenomic binning, comparative biology and taxonomic classification.</title>
        <authorList>
            <person name="Goeker M."/>
        </authorList>
    </citation>
    <scope>NUCLEOTIDE SEQUENCE [LARGE SCALE GENOMIC DNA]</scope>
    <source>
        <strain evidence="11 12">DSM 27512</strain>
    </source>
</reference>